<evidence type="ECO:0000256" key="2">
    <source>
        <dbReference type="SAM" id="Phobius"/>
    </source>
</evidence>
<accession>A0A0R3Q0G3</accession>
<feature type="disulfide bond" evidence="1">
    <location>
        <begin position="138"/>
        <end position="156"/>
    </location>
</feature>
<dbReference type="WBParaSite" id="ACOC_0001240901-mRNA-1">
    <property type="protein sequence ID" value="ACOC_0001240901-mRNA-1"/>
    <property type="gene ID" value="ACOC_0001240901"/>
</dbReference>
<feature type="disulfide bond" evidence="1">
    <location>
        <begin position="147"/>
        <end position="160"/>
    </location>
</feature>
<keyword evidence="2" id="KW-0812">Transmembrane</keyword>
<dbReference type="PROSITE" id="PS51670">
    <property type="entry name" value="SHKT"/>
    <property type="match status" value="1"/>
</dbReference>
<keyword evidence="1" id="KW-1015">Disulfide bond</keyword>
<feature type="transmembrane region" description="Helical" evidence="2">
    <location>
        <begin position="205"/>
        <end position="228"/>
    </location>
</feature>
<dbReference type="Proteomes" id="UP000267027">
    <property type="component" value="Unassembled WGS sequence"/>
</dbReference>
<evidence type="ECO:0000313" key="4">
    <source>
        <dbReference type="EMBL" id="VDM63995.1"/>
    </source>
</evidence>
<comment type="caution">
    <text evidence="1">Lacks conserved residue(s) required for the propagation of feature annotation.</text>
</comment>
<dbReference type="AlphaFoldDB" id="A0A0R3Q0G3"/>
<keyword evidence="2" id="KW-0472">Membrane</keyword>
<dbReference type="EMBL" id="UYYA01005027">
    <property type="protein sequence ID" value="VDM63995.1"/>
    <property type="molecule type" value="Genomic_DNA"/>
</dbReference>
<feature type="domain" description="ShKT" evidence="3">
    <location>
        <begin position="130"/>
        <end position="163"/>
    </location>
</feature>
<protein>
    <submittedName>
        <fullName evidence="6">ShKT domain-containing protein</fullName>
    </submittedName>
</protein>
<dbReference type="Pfam" id="PF01549">
    <property type="entry name" value="ShK"/>
    <property type="match status" value="1"/>
</dbReference>
<evidence type="ECO:0000313" key="5">
    <source>
        <dbReference type="Proteomes" id="UP000267027"/>
    </source>
</evidence>
<reference evidence="4 5" key="2">
    <citation type="submission" date="2018-11" db="EMBL/GenBank/DDBJ databases">
        <authorList>
            <consortium name="Pathogen Informatics"/>
        </authorList>
    </citation>
    <scope>NUCLEOTIDE SEQUENCE [LARGE SCALE GENOMIC DNA]</scope>
    <source>
        <strain evidence="4 5">Costa Rica</strain>
    </source>
</reference>
<keyword evidence="2" id="KW-1133">Transmembrane helix</keyword>
<proteinExistence type="predicted"/>
<organism evidence="6">
    <name type="scientific">Angiostrongylus costaricensis</name>
    <name type="common">Nematode worm</name>
    <dbReference type="NCBI Taxonomy" id="334426"/>
    <lineage>
        <taxon>Eukaryota</taxon>
        <taxon>Metazoa</taxon>
        <taxon>Ecdysozoa</taxon>
        <taxon>Nematoda</taxon>
        <taxon>Chromadorea</taxon>
        <taxon>Rhabditida</taxon>
        <taxon>Rhabditina</taxon>
        <taxon>Rhabditomorpha</taxon>
        <taxon>Strongyloidea</taxon>
        <taxon>Metastrongylidae</taxon>
        <taxon>Angiostrongylus</taxon>
    </lineage>
</organism>
<gene>
    <name evidence="4" type="ORF">ACOC_LOCUS12410</name>
</gene>
<evidence type="ECO:0000313" key="6">
    <source>
        <dbReference type="WBParaSite" id="ACOC_0001240901-mRNA-1"/>
    </source>
</evidence>
<dbReference type="OrthoDB" id="5868374at2759"/>
<sequence length="284" mass="31331">MRSGVKVSHQNRVFPPHPIEIGQQPIVQYSPPLSLWQHFPFGYAPLIRHRLPSQAVLGSYLTAPQWYLPHPQATFPFSENARSISITSLLNDPEGLSYSFHPMSISGELDVHGESPTALADLITLLGLQCLDSVKINCAEVRELDGCKLPAAVEYCPKTCQLCSLPATLSESLPPCKDVVETCEDLAENGMCEHPYRNTSLEITYAVHSSIVFVNIYIAVIMLSVYYADLSTPSIWFVVSHWASTKVFGFVLAFGSLARTKLSSLTSSKVDEADPFWNPGEAMV</sequence>
<reference evidence="6" key="1">
    <citation type="submission" date="2017-02" db="UniProtKB">
        <authorList>
            <consortium name="WormBaseParasite"/>
        </authorList>
    </citation>
    <scope>IDENTIFICATION</scope>
</reference>
<feature type="transmembrane region" description="Helical" evidence="2">
    <location>
        <begin position="234"/>
        <end position="258"/>
    </location>
</feature>
<keyword evidence="5" id="KW-1185">Reference proteome</keyword>
<dbReference type="PANTHER" id="PTHR21724">
    <property type="entry name" value="SHKT DOMAIN-CONTAINING PROTEIN"/>
    <property type="match status" value="1"/>
</dbReference>
<name>A0A0R3Q0G3_ANGCS</name>
<dbReference type="PANTHER" id="PTHR21724:SF106">
    <property type="entry name" value="SHKT DOMAIN-CONTAINING PROTEIN"/>
    <property type="match status" value="1"/>
</dbReference>
<evidence type="ECO:0000259" key="3">
    <source>
        <dbReference type="PROSITE" id="PS51670"/>
    </source>
</evidence>
<evidence type="ECO:0000256" key="1">
    <source>
        <dbReference type="PROSITE-ProRule" id="PRU01005"/>
    </source>
</evidence>
<dbReference type="InterPro" id="IPR003582">
    <property type="entry name" value="ShKT_dom"/>
</dbReference>